<dbReference type="GO" id="GO:0003677">
    <property type="term" value="F:DNA binding"/>
    <property type="evidence" value="ECO:0007669"/>
    <property type="project" value="UniProtKB-KW"/>
</dbReference>
<dbReference type="SMART" id="SM00530">
    <property type="entry name" value="HTH_XRE"/>
    <property type="match status" value="1"/>
</dbReference>
<evidence type="ECO:0000313" key="4">
    <source>
        <dbReference type="Proteomes" id="UP000610760"/>
    </source>
</evidence>
<dbReference type="SUPFAM" id="SSF47413">
    <property type="entry name" value="lambda repressor-like DNA-binding domains"/>
    <property type="match status" value="1"/>
</dbReference>
<dbReference type="AlphaFoldDB" id="A0A926I6J2"/>
<reference evidence="3" key="1">
    <citation type="submission" date="2020-08" db="EMBL/GenBank/DDBJ databases">
        <title>Genome public.</title>
        <authorList>
            <person name="Liu C."/>
            <person name="Sun Q."/>
        </authorList>
    </citation>
    <scope>NUCLEOTIDE SEQUENCE</scope>
    <source>
        <strain evidence="3">NSJ-33</strain>
    </source>
</reference>
<gene>
    <name evidence="3" type="ORF">H8710_02110</name>
</gene>
<organism evidence="3 4">
    <name type="scientific">Fumia xinanensis</name>
    <dbReference type="NCBI Taxonomy" id="2763659"/>
    <lineage>
        <taxon>Bacteria</taxon>
        <taxon>Bacillati</taxon>
        <taxon>Bacillota</taxon>
        <taxon>Clostridia</taxon>
        <taxon>Eubacteriales</taxon>
        <taxon>Oscillospiraceae</taxon>
        <taxon>Fumia</taxon>
    </lineage>
</organism>
<accession>A0A926I6J2</accession>
<dbReference type="InterPro" id="IPR010982">
    <property type="entry name" value="Lambda_DNA-bd_dom_sf"/>
</dbReference>
<keyword evidence="4" id="KW-1185">Reference proteome</keyword>
<proteinExistence type="predicted"/>
<protein>
    <submittedName>
        <fullName evidence="3">Helix-turn-helix transcriptional regulator</fullName>
    </submittedName>
</protein>
<name>A0A926I6J2_9FIRM</name>
<evidence type="ECO:0000313" key="3">
    <source>
        <dbReference type="EMBL" id="MBC8558857.1"/>
    </source>
</evidence>
<dbReference type="InterPro" id="IPR001387">
    <property type="entry name" value="Cro/C1-type_HTH"/>
</dbReference>
<evidence type="ECO:0000259" key="2">
    <source>
        <dbReference type="PROSITE" id="PS50943"/>
    </source>
</evidence>
<dbReference type="PROSITE" id="PS50943">
    <property type="entry name" value="HTH_CROC1"/>
    <property type="match status" value="1"/>
</dbReference>
<sequence>MSFSTRLKERREYLNMSRAELASKIGVTQAAIGNYENGISSPKEEILYRIFDALAVEPNYLWQDEMKKSSLPFTVSYPEQSLIKKYRALDTHGKDIVDTVLEKEYERIQQDEDLVGISLVARSGKNEIIKVTRKELEEINKILDEYEADPDEEADKL</sequence>
<dbReference type="Proteomes" id="UP000610760">
    <property type="component" value="Unassembled WGS sequence"/>
</dbReference>
<dbReference type="PANTHER" id="PTHR46558">
    <property type="entry name" value="TRACRIPTIONAL REGULATORY PROTEIN-RELATED-RELATED"/>
    <property type="match status" value="1"/>
</dbReference>
<comment type="caution">
    <text evidence="3">The sequence shown here is derived from an EMBL/GenBank/DDBJ whole genome shotgun (WGS) entry which is preliminary data.</text>
</comment>
<feature type="domain" description="HTH cro/C1-type" evidence="2">
    <location>
        <begin position="7"/>
        <end position="61"/>
    </location>
</feature>
<dbReference type="Pfam" id="PF01381">
    <property type="entry name" value="HTH_3"/>
    <property type="match status" value="1"/>
</dbReference>
<dbReference type="CDD" id="cd00093">
    <property type="entry name" value="HTH_XRE"/>
    <property type="match status" value="1"/>
</dbReference>
<evidence type="ECO:0000256" key="1">
    <source>
        <dbReference type="ARBA" id="ARBA00023125"/>
    </source>
</evidence>
<dbReference type="EMBL" id="JACRSV010000001">
    <property type="protein sequence ID" value="MBC8558857.1"/>
    <property type="molecule type" value="Genomic_DNA"/>
</dbReference>
<dbReference type="Gene3D" id="1.10.260.40">
    <property type="entry name" value="lambda repressor-like DNA-binding domains"/>
    <property type="match status" value="1"/>
</dbReference>
<dbReference type="RefSeq" id="WP_249293754.1">
    <property type="nucleotide sequence ID" value="NZ_JACRSV010000001.1"/>
</dbReference>
<dbReference type="PANTHER" id="PTHR46558:SF11">
    <property type="entry name" value="HTH-TYPE TRANSCRIPTIONAL REGULATOR XRE"/>
    <property type="match status" value="1"/>
</dbReference>
<keyword evidence="1" id="KW-0238">DNA-binding</keyword>